<protein>
    <submittedName>
        <fullName evidence="10">General secretion pathway protein C</fullName>
    </submittedName>
</protein>
<dbReference type="InterPro" id="IPR036034">
    <property type="entry name" value="PDZ_sf"/>
</dbReference>
<keyword evidence="7" id="KW-1133">Transmembrane helix</keyword>
<reference evidence="10 11" key="1">
    <citation type="submission" date="2020-03" db="EMBL/GenBank/DDBJ databases">
        <title>Genomic Encyclopedia of Type Strains, Phase IV (KMG-IV): sequencing the most valuable type-strain genomes for metagenomic binning, comparative biology and taxonomic classification.</title>
        <authorList>
            <person name="Goeker M."/>
        </authorList>
    </citation>
    <scope>NUCLEOTIDE SEQUENCE [LARGE SCALE GENOMIC DNA]</scope>
    <source>
        <strain evidence="10 11">DSM 22753</strain>
    </source>
</reference>
<evidence type="ECO:0000256" key="3">
    <source>
        <dbReference type="ARBA" id="ARBA00022475"/>
    </source>
</evidence>
<accession>A0ABX0U1B1</accession>
<dbReference type="InterPro" id="IPR024961">
    <property type="entry name" value="T2SS_GspC_N"/>
</dbReference>
<evidence type="ECO:0000256" key="6">
    <source>
        <dbReference type="ARBA" id="ARBA00022927"/>
    </source>
</evidence>
<evidence type="ECO:0000256" key="7">
    <source>
        <dbReference type="ARBA" id="ARBA00022989"/>
    </source>
</evidence>
<organism evidence="10 11">
    <name type="scientific">Sphingomonas japonica</name>
    <dbReference type="NCBI Taxonomy" id="511662"/>
    <lineage>
        <taxon>Bacteria</taxon>
        <taxon>Pseudomonadati</taxon>
        <taxon>Pseudomonadota</taxon>
        <taxon>Alphaproteobacteria</taxon>
        <taxon>Sphingomonadales</taxon>
        <taxon>Sphingomonadaceae</taxon>
        <taxon>Sphingomonas</taxon>
    </lineage>
</organism>
<dbReference type="RefSeq" id="WP_243846618.1">
    <property type="nucleotide sequence ID" value="NZ_BAAAEV010000001.1"/>
</dbReference>
<evidence type="ECO:0000256" key="5">
    <source>
        <dbReference type="ARBA" id="ARBA00022692"/>
    </source>
</evidence>
<dbReference type="Gene3D" id="2.30.42.10">
    <property type="match status" value="1"/>
</dbReference>
<evidence type="ECO:0000256" key="8">
    <source>
        <dbReference type="ARBA" id="ARBA00023136"/>
    </source>
</evidence>
<comment type="caution">
    <text evidence="10">The sequence shown here is derived from an EMBL/GenBank/DDBJ whole genome shotgun (WGS) entry which is preliminary data.</text>
</comment>
<proteinExistence type="predicted"/>
<evidence type="ECO:0000313" key="10">
    <source>
        <dbReference type="EMBL" id="NIJ23111.1"/>
    </source>
</evidence>
<name>A0ABX0U1B1_9SPHN</name>
<keyword evidence="3" id="KW-1003">Cell membrane</keyword>
<gene>
    <name evidence="10" type="ORF">FHT01_000653</name>
</gene>
<keyword evidence="2" id="KW-0813">Transport</keyword>
<sequence>MMQLFDLTPRQASRGLDILTGAVVVSIAFALAGLTWRIAGHAGSGAVLVPPGSLRPVAARPDLAPALALAPFGKAALSEAAQPTGLALVLQGIILANPATLSVAYIAQDGEAPVAYAVGAQVAGATIETIQRDRVLINNGGRIESLAAPDPFADPNAPAPAVAAAPVASQPAVAPQNNPPPSAQSIIARLDASPTRGGYAIGENAPPGLQPGDVIQSVNGAALNDAAGAQAAFEAASRSGSARIQILRNGESQSLTLPTR</sequence>
<dbReference type="Gene3D" id="2.30.30.830">
    <property type="match status" value="1"/>
</dbReference>
<evidence type="ECO:0000256" key="2">
    <source>
        <dbReference type="ARBA" id="ARBA00022448"/>
    </source>
</evidence>
<dbReference type="Pfam" id="PF11356">
    <property type="entry name" value="T2SSC"/>
    <property type="match status" value="1"/>
</dbReference>
<comment type="subcellular location">
    <subcellularLocation>
        <location evidence="1">Cell inner membrane</location>
    </subcellularLocation>
</comment>
<dbReference type="EMBL" id="JAASQP010000001">
    <property type="protein sequence ID" value="NIJ23111.1"/>
    <property type="molecule type" value="Genomic_DNA"/>
</dbReference>
<dbReference type="Proteomes" id="UP000788153">
    <property type="component" value="Unassembled WGS sequence"/>
</dbReference>
<keyword evidence="4" id="KW-0997">Cell inner membrane</keyword>
<evidence type="ECO:0000259" key="9">
    <source>
        <dbReference type="Pfam" id="PF11356"/>
    </source>
</evidence>
<evidence type="ECO:0000256" key="4">
    <source>
        <dbReference type="ARBA" id="ARBA00022519"/>
    </source>
</evidence>
<keyword evidence="6" id="KW-0653">Protein transport</keyword>
<keyword evidence="11" id="KW-1185">Reference proteome</keyword>
<evidence type="ECO:0000256" key="1">
    <source>
        <dbReference type="ARBA" id="ARBA00004533"/>
    </source>
</evidence>
<feature type="domain" description="Type II secretion system protein GspC N-terminal" evidence="9">
    <location>
        <begin position="24"/>
        <end position="147"/>
    </location>
</feature>
<evidence type="ECO:0000313" key="11">
    <source>
        <dbReference type="Proteomes" id="UP000788153"/>
    </source>
</evidence>
<keyword evidence="5" id="KW-0812">Transmembrane</keyword>
<dbReference type="SUPFAM" id="SSF50156">
    <property type="entry name" value="PDZ domain-like"/>
    <property type="match status" value="1"/>
</dbReference>
<keyword evidence="8" id="KW-0472">Membrane</keyword>